<accession>A0A8S9R3J0</accession>
<organism evidence="2 3">
    <name type="scientific">Brassica cretica</name>
    <name type="common">Mustard</name>
    <dbReference type="NCBI Taxonomy" id="69181"/>
    <lineage>
        <taxon>Eukaryota</taxon>
        <taxon>Viridiplantae</taxon>
        <taxon>Streptophyta</taxon>
        <taxon>Embryophyta</taxon>
        <taxon>Tracheophyta</taxon>
        <taxon>Spermatophyta</taxon>
        <taxon>Magnoliopsida</taxon>
        <taxon>eudicotyledons</taxon>
        <taxon>Gunneridae</taxon>
        <taxon>Pentapetalae</taxon>
        <taxon>rosids</taxon>
        <taxon>malvids</taxon>
        <taxon>Brassicales</taxon>
        <taxon>Brassicaceae</taxon>
        <taxon>Brassiceae</taxon>
        <taxon>Brassica</taxon>
    </lineage>
</organism>
<evidence type="ECO:0000256" key="1">
    <source>
        <dbReference type="SAM" id="MobiDB-lite"/>
    </source>
</evidence>
<reference evidence="2" key="1">
    <citation type="submission" date="2019-12" db="EMBL/GenBank/DDBJ databases">
        <title>Genome sequencing and annotation of Brassica cretica.</title>
        <authorList>
            <person name="Studholme D.J."/>
            <person name="Sarris P."/>
        </authorList>
    </citation>
    <scope>NUCLEOTIDE SEQUENCE</scope>
    <source>
        <strain evidence="2">PFS-109/04</strain>
        <tissue evidence="2">Leaf</tissue>
    </source>
</reference>
<proteinExistence type="predicted"/>
<comment type="caution">
    <text evidence="2">The sequence shown here is derived from an EMBL/GenBank/DDBJ whole genome shotgun (WGS) entry which is preliminary data.</text>
</comment>
<protein>
    <submittedName>
        <fullName evidence="2">Uncharacterized protein</fullName>
    </submittedName>
</protein>
<name>A0A8S9R3J0_BRACR</name>
<dbReference type="AlphaFoldDB" id="A0A8S9R3J0"/>
<sequence>MLGYFYKRSTLPSWGRSPASRWTNGGITSLASGVPRSFNGLSQPLLASPATTLMMEMTKLHHIKAYGAGHLLAADGVNPEETPLPFYRRHGWQDDGDDMLGMNLVSAKVDVGGSTLQGTPNTGVGPSGLDTKKPPVRASYKMAKKACVA</sequence>
<dbReference type="Proteomes" id="UP000712600">
    <property type="component" value="Unassembled WGS sequence"/>
</dbReference>
<evidence type="ECO:0000313" key="3">
    <source>
        <dbReference type="Proteomes" id="UP000712600"/>
    </source>
</evidence>
<feature type="region of interest" description="Disordered" evidence="1">
    <location>
        <begin position="113"/>
        <end position="134"/>
    </location>
</feature>
<evidence type="ECO:0000313" key="2">
    <source>
        <dbReference type="EMBL" id="KAF3559493.1"/>
    </source>
</evidence>
<dbReference type="EMBL" id="QGKX02000996">
    <property type="protein sequence ID" value="KAF3559493.1"/>
    <property type="molecule type" value="Genomic_DNA"/>
</dbReference>
<feature type="compositionally biased region" description="Polar residues" evidence="1">
    <location>
        <begin position="114"/>
        <end position="124"/>
    </location>
</feature>
<gene>
    <name evidence="2" type="ORF">F2Q69_00010628</name>
</gene>